<evidence type="ECO:0000313" key="3">
    <source>
        <dbReference type="Proteomes" id="UP000321954"/>
    </source>
</evidence>
<dbReference type="KEGG" id="anp:FK178_03005"/>
<organism evidence="2 3">
    <name type="scientific">Antarcticibacterium arcticum</name>
    <dbReference type="NCBI Taxonomy" id="2585771"/>
    <lineage>
        <taxon>Bacteria</taxon>
        <taxon>Pseudomonadati</taxon>
        <taxon>Bacteroidota</taxon>
        <taxon>Flavobacteriia</taxon>
        <taxon>Flavobacteriales</taxon>
        <taxon>Flavobacteriaceae</taxon>
        <taxon>Antarcticibacterium</taxon>
    </lineage>
</organism>
<reference evidence="2 3" key="1">
    <citation type="submission" date="2019-08" db="EMBL/GenBank/DDBJ databases">
        <title>Antarcticibacterium arcticum sp. nov., a bacterium isolated from marine sediment of the Canadian Beaufort Sea.</title>
        <authorList>
            <person name="Lee Y.M."/>
            <person name="Baek K."/>
            <person name="Lee D.-H."/>
            <person name="Shin S.C."/>
            <person name="Jin Y.K."/>
            <person name="Park Y."/>
        </authorList>
    </citation>
    <scope>NUCLEOTIDE SEQUENCE [LARGE SCALE GENOMIC DNA]</scope>
    <source>
        <strain evidence="2 3">PAMC 28998</strain>
    </source>
</reference>
<gene>
    <name evidence="2" type="ORF">FK178_03005</name>
</gene>
<dbReference type="Pfam" id="PF19515">
    <property type="entry name" value="DUF6048"/>
    <property type="match status" value="1"/>
</dbReference>
<feature type="signal peptide" evidence="1">
    <location>
        <begin position="1"/>
        <end position="23"/>
    </location>
</feature>
<dbReference type="Proteomes" id="UP000321954">
    <property type="component" value="Chromosome"/>
</dbReference>
<protein>
    <recommendedName>
        <fullName evidence="4">Outer membrane protein beta-barrel domain-containing protein</fullName>
    </recommendedName>
</protein>
<keyword evidence="3" id="KW-1185">Reference proteome</keyword>
<dbReference type="AlphaFoldDB" id="A0A5B8YFM0"/>
<feature type="chain" id="PRO_5022960735" description="Outer membrane protein beta-barrel domain-containing protein" evidence="1">
    <location>
        <begin position="24"/>
        <end position="233"/>
    </location>
</feature>
<name>A0A5B8YFM0_9FLAO</name>
<sequence length="233" mass="26510">MKQTLILLSTISIFFFFTTSLQAQTPADTIPYKERFGLRVGIDLSKPLRTLLDEDYRGLEILGDYRVYKNYYIAAELGNEQLPFDADNVRVTANGSYIKLGVDYNAYDNWAGMENVIFAGLRYGFSTFSQTLEEYQIYSVNQYFPPTRIEGPFETSGLTASWVEFILGIKVELLRNLYLGGNLQLKRRISQSTPANFDNLVIPGFNRTYDGSAFGVGYGYNISYLIPLYKKAN</sequence>
<dbReference type="RefSeq" id="WP_146830859.1">
    <property type="nucleotide sequence ID" value="NZ_CP042476.1"/>
</dbReference>
<keyword evidence="1" id="KW-0732">Signal</keyword>
<accession>A0A5B8YFM0</accession>
<evidence type="ECO:0008006" key="4">
    <source>
        <dbReference type="Google" id="ProtNLM"/>
    </source>
</evidence>
<dbReference type="OrthoDB" id="1199048at2"/>
<evidence type="ECO:0000313" key="2">
    <source>
        <dbReference type="EMBL" id="QED36740.1"/>
    </source>
</evidence>
<dbReference type="InterPro" id="IPR046111">
    <property type="entry name" value="DUF6048"/>
</dbReference>
<proteinExistence type="predicted"/>
<evidence type="ECO:0000256" key="1">
    <source>
        <dbReference type="SAM" id="SignalP"/>
    </source>
</evidence>
<dbReference type="EMBL" id="CP042476">
    <property type="protein sequence ID" value="QED36740.1"/>
    <property type="molecule type" value="Genomic_DNA"/>
</dbReference>